<reference evidence="2" key="2">
    <citation type="submission" date="2019-07" db="EMBL/GenBank/DDBJ databases">
        <authorList>
            <person name="Seetharam A."/>
            <person name="Woodhouse M."/>
            <person name="Cannon E."/>
        </authorList>
    </citation>
    <scope>NUCLEOTIDE SEQUENCE [LARGE SCALE GENOMIC DNA]</scope>
    <source>
        <strain evidence="2">cv. B73</strain>
    </source>
</reference>
<feature type="region of interest" description="Disordered" evidence="1">
    <location>
        <begin position="53"/>
        <end position="73"/>
    </location>
</feature>
<dbReference type="Proteomes" id="UP000007305">
    <property type="component" value="Chromosome 9"/>
</dbReference>
<dbReference type="EnsemblPlants" id="Zm00001eb390410_T003">
    <property type="protein sequence ID" value="Zm00001eb390410_P003"/>
    <property type="gene ID" value="Zm00001eb390410"/>
</dbReference>
<accession>A0A804R3G7</accession>
<organism evidence="2 3">
    <name type="scientific">Zea mays</name>
    <name type="common">Maize</name>
    <dbReference type="NCBI Taxonomy" id="4577"/>
    <lineage>
        <taxon>Eukaryota</taxon>
        <taxon>Viridiplantae</taxon>
        <taxon>Streptophyta</taxon>
        <taxon>Embryophyta</taxon>
        <taxon>Tracheophyta</taxon>
        <taxon>Spermatophyta</taxon>
        <taxon>Magnoliopsida</taxon>
        <taxon>Liliopsida</taxon>
        <taxon>Poales</taxon>
        <taxon>Poaceae</taxon>
        <taxon>PACMAD clade</taxon>
        <taxon>Panicoideae</taxon>
        <taxon>Andropogonodae</taxon>
        <taxon>Andropogoneae</taxon>
        <taxon>Tripsacinae</taxon>
        <taxon>Zea</taxon>
    </lineage>
</organism>
<evidence type="ECO:0000256" key="1">
    <source>
        <dbReference type="SAM" id="MobiDB-lite"/>
    </source>
</evidence>
<name>A0A804R3G7_MAIZE</name>
<protein>
    <submittedName>
        <fullName evidence="2">Uncharacterized protein</fullName>
    </submittedName>
</protein>
<sequence>MQHVLPGLLGRRGHGHGRGRALLAVPGAARAPRPPHHPDPALLLPRRHPRLGHPALHGHRRRADLRHQQRPRRLPQRAAAAAEAGWRQGRVVVVGLRQPLRGLRPQPPRQLPLLLPRLQGRRLLPRRRQGQELAPPGRRRRRFHHILLGPAQRRQEAELHAAHAAADPADEAPQGHPAPRPVRQPHRRVLESPSPPAIAVHVRCFCIGSWHYTRAVEWKYSSNDGMESHSEPVNPDYRQANRLATTWVAWPAFLCHGTSVGGCLSRWMPFARWLRFPERGGRRKEGGWIGSDIGGRIKTSFSSLFTRYMFLSV</sequence>
<dbReference type="EnsemblPlants" id="Zm00001eb390410_T002">
    <property type="protein sequence ID" value="Zm00001eb390410_P002"/>
    <property type="gene ID" value="Zm00001eb390410"/>
</dbReference>
<proteinExistence type="predicted"/>
<dbReference type="AlphaFoldDB" id="A0A804R3G7"/>
<reference evidence="3" key="1">
    <citation type="journal article" date="2009" name="Science">
        <title>The B73 maize genome: complexity, diversity, and dynamics.</title>
        <authorList>
            <person name="Schnable P.S."/>
            <person name="Ware D."/>
            <person name="Fulton R.S."/>
            <person name="Stein J.C."/>
            <person name="Wei F."/>
            <person name="Pasternak S."/>
            <person name="Liang C."/>
            <person name="Zhang J."/>
            <person name="Fulton L."/>
            <person name="Graves T.A."/>
            <person name="Minx P."/>
            <person name="Reily A.D."/>
            <person name="Courtney L."/>
            <person name="Kruchowski S.S."/>
            <person name="Tomlinson C."/>
            <person name="Strong C."/>
            <person name="Delehaunty K."/>
            <person name="Fronick C."/>
            <person name="Courtney B."/>
            <person name="Rock S.M."/>
            <person name="Belter E."/>
            <person name="Du F."/>
            <person name="Kim K."/>
            <person name="Abbott R.M."/>
            <person name="Cotton M."/>
            <person name="Levy A."/>
            <person name="Marchetto P."/>
            <person name="Ochoa K."/>
            <person name="Jackson S.M."/>
            <person name="Gillam B."/>
            <person name="Chen W."/>
            <person name="Yan L."/>
            <person name="Higginbotham J."/>
            <person name="Cardenas M."/>
            <person name="Waligorski J."/>
            <person name="Applebaum E."/>
            <person name="Phelps L."/>
            <person name="Falcone J."/>
            <person name="Kanchi K."/>
            <person name="Thane T."/>
            <person name="Scimone A."/>
            <person name="Thane N."/>
            <person name="Henke J."/>
            <person name="Wang T."/>
            <person name="Ruppert J."/>
            <person name="Shah N."/>
            <person name="Rotter K."/>
            <person name="Hodges J."/>
            <person name="Ingenthron E."/>
            <person name="Cordes M."/>
            <person name="Kohlberg S."/>
            <person name="Sgro J."/>
            <person name="Delgado B."/>
            <person name="Mead K."/>
            <person name="Chinwalla A."/>
            <person name="Leonard S."/>
            <person name="Crouse K."/>
            <person name="Collura K."/>
            <person name="Kudrna D."/>
            <person name="Currie J."/>
            <person name="He R."/>
            <person name="Angelova A."/>
            <person name="Rajasekar S."/>
            <person name="Mueller T."/>
            <person name="Lomeli R."/>
            <person name="Scara G."/>
            <person name="Ko A."/>
            <person name="Delaney K."/>
            <person name="Wissotski M."/>
            <person name="Lopez G."/>
            <person name="Campos D."/>
            <person name="Braidotti M."/>
            <person name="Ashley E."/>
            <person name="Golser W."/>
            <person name="Kim H."/>
            <person name="Lee S."/>
            <person name="Lin J."/>
            <person name="Dujmic Z."/>
            <person name="Kim W."/>
            <person name="Talag J."/>
            <person name="Zuccolo A."/>
            <person name="Fan C."/>
            <person name="Sebastian A."/>
            <person name="Kramer M."/>
            <person name="Spiegel L."/>
            <person name="Nascimento L."/>
            <person name="Zutavern T."/>
            <person name="Miller B."/>
            <person name="Ambroise C."/>
            <person name="Muller S."/>
            <person name="Spooner W."/>
            <person name="Narechania A."/>
            <person name="Ren L."/>
            <person name="Wei S."/>
            <person name="Kumari S."/>
            <person name="Faga B."/>
            <person name="Levy M.J."/>
            <person name="McMahan L."/>
            <person name="Van Buren P."/>
            <person name="Vaughn M.W."/>
            <person name="Ying K."/>
            <person name="Yeh C.-T."/>
            <person name="Emrich S.J."/>
            <person name="Jia Y."/>
            <person name="Kalyanaraman A."/>
            <person name="Hsia A.-P."/>
            <person name="Barbazuk W.B."/>
            <person name="Baucom R.S."/>
            <person name="Brutnell T.P."/>
            <person name="Carpita N.C."/>
            <person name="Chaparro C."/>
            <person name="Chia J.-M."/>
            <person name="Deragon J.-M."/>
            <person name="Estill J.C."/>
            <person name="Fu Y."/>
            <person name="Jeddeloh J.A."/>
            <person name="Han Y."/>
            <person name="Lee H."/>
            <person name="Li P."/>
            <person name="Lisch D.R."/>
            <person name="Liu S."/>
            <person name="Liu Z."/>
            <person name="Nagel D.H."/>
            <person name="McCann M.C."/>
            <person name="SanMiguel P."/>
            <person name="Myers A.M."/>
            <person name="Nettleton D."/>
            <person name="Nguyen J."/>
            <person name="Penning B.W."/>
            <person name="Ponnala L."/>
            <person name="Schneider K.L."/>
            <person name="Schwartz D.C."/>
            <person name="Sharma A."/>
            <person name="Soderlund C."/>
            <person name="Springer N.M."/>
            <person name="Sun Q."/>
            <person name="Wang H."/>
            <person name="Waterman M."/>
            <person name="Westerman R."/>
            <person name="Wolfgruber T.K."/>
            <person name="Yang L."/>
            <person name="Yu Y."/>
            <person name="Zhang L."/>
            <person name="Zhou S."/>
            <person name="Zhu Q."/>
            <person name="Bennetzen J.L."/>
            <person name="Dawe R.K."/>
            <person name="Jiang J."/>
            <person name="Jiang N."/>
            <person name="Presting G.G."/>
            <person name="Wessler S.R."/>
            <person name="Aluru S."/>
            <person name="Martienssen R.A."/>
            <person name="Clifton S.W."/>
            <person name="McCombie W.R."/>
            <person name="Wing R.A."/>
            <person name="Wilson R.K."/>
        </authorList>
    </citation>
    <scope>NUCLEOTIDE SEQUENCE [LARGE SCALE GENOMIC DNA]</scope>
    <source>
        <strain evidence="3">cv. B73</strain>
    </source>
</reference>
<gene>
    <name evidence="2" type="primary">LOC100278906</name>
</gene>
<dbReference type="Gramene" id="Zm00001eb390410_T003">
    <property type="protein sequence ID" value="Zm00001eb390410_P003"/>
    <property type="gene ID" value="Zm00001eb390410"/>
</dbReference>
<dbReference type="Gramene" id="Zm00001eb390410_T001">
    <property type="protein sequence ID" value="Zm00001eb390410_P001"/>
    <property type="gene ID" value="Zm00001eb390410"/>
</dbReference>
<dbReference type="EnsemblPlants" id="Zm00001eb390410_T001">
    <property type="protein sequence ID" value="Zm00001eb390410_P001"/>
    <property type="gene ID" value="Zm00001eb390410"/>
</dbReference>
<evidence type="ECO:0000313" key="3">
    <source>
        <dbReference type="Proteomes" id="UP000007305"/>
    </source>
</evidence>
<keyword evidence="3" id="KW-1185">Reference proteome</keyword>
<feature type="region of interest" description="Disordered" evidence="1">
    <location>
        <begin position="160"/>
        <end position="190"/>
    </location>
</feature>
<evidence type="ECO:0000313" key="2">
    <source>
        <dbReference type="EnsemblPlants" id="Zm00001eb390410_P003"/>
    </source>
</evidence>
<dbReference type="Gramene" id="Zm00001eb390410_T002">
    <property type="protein sequence ID" value="Zm00001eb390410_P002"/>
    <property type="gene ID" value="Zm00001eb390410"/>
</dbReference>
<reference evidence="2" key="3">
    <citation type="submission" date="2021-05" db="UniProtKB">
        <authorList>
            <consortium name="EnsemblPlants"/>
        </authorList>
    </citation>
    <scope>IDENTIFICATION</scope>
    <source>
        <strain evidence="2">cv. B73</strain>
    </source>
</reference>